<dbReference type="OrthoDB" id="2629176at2"/>
<dbReference type="EMBL" id="QPJD01000013">
    <property type="protein sequence ID" value="RCW43420.1"/>
    <property type="molecule type" value="Genomic_DNA"/>
</dbReference>
<dbReference type="AlphaFoldDB" id="A0A368VPH4"/>
<reference evidence="2 3" key="1">
    <citation type="submission" date="2018-07" db="EMBL/GenBank/DDBJ databases">
        <title>Genomic Encyclopedia of Type Strains, Phase III (KMG-III): the genomes of soil and plant-associated and newly described type strains.</title>
        <authorList>
            <person name="Whitman W."/>
        </authorList>
    </citation>
    <scope>NUCLEOTIDE SEQUENCE [LARGE SCALE GENOMIC DNA]</scope>
    <source>
        <strain evidence="2 3">CECT 7506</strain>
    </source>
</reference>
<evidence type="ECO:0000313" key="3">
    <source>
        <dbReference type="Proteomes" id="UP000252415"/>
    </source>
</evidence>
<gene>
    <name evidence="2" type="ORF">DFP97_11392</name>
</gene>
<feature type="region of interest" description="Disordered" evidence="1">
    <location>
        <begin position="1"/>
        <end position="41"/>
    </location>
</feature>
<organism evidence="2 3">
    <name type="scientific">Paenibacillus prosopidis</name>
    <dbReference type="NCBI Taxonomy" id="630520"/>
    <lineage>
        <taxon>Bacteria</taxon>
        <taxon>Bacillati</taxon>
        <taxon>Bacillota</taxon>
        <taxon>Bacilli</taxon>
        <taxon>Bacillales</taxon>
        <taxon>Paenibacillaceae</taxon>
        <taxon>Paenibacillus</taxon>
    </lineage>
</organism>
<feature type="compositionally biased region" description="Basic and acidic residues" evidence="1">
    <location>
        <begin position="30"/>
        <end position="41"/>
    </location>
</feature>
<evidence type="ECO:0000313" key="2">
    <source>
        <dbReference type="EMBL" id="RCW43420.1"/>
    </source>
</evidence>
<accession>A0A368VPH4</accession>
<dbReference type="Proteomes" id="UP000252415">
    <property type="component" value="Unassembled WGS sequence"/>
</dbReference>
<feature type="compositionally biased region" description="Basic and acidic residues" evidence="1">
    <location>
        <begin position="1"/>
        <end position="17"/>
    </location>
</feature>
<dbReference type="RefSeq" id="WP_114382007.1">
    <property type="nucleotide sequence ID" value="NZ_QPJD01000013.1"/>
</dbReference>
<comment type="caution">
    <text evidence="2">The sequence shown here is derived from an EMBL/GenBank/DDBJ whole genome shotgun (WGS) entry which is preliminary data.</text>
</comment>
<evidence type="ECO:0000256" key="1">
    <source>
        <dbReference type="SAM" id="MobiDB-lite"/>
    </source>
</evidence>
<name>A0A368VPH4_9BACL</name>
<protein>
    <submittedName>
        <fullName evidence="2">Uncharacterized protein</fullName>
    </submittedName>
</protein>
<sequence length="63" mass="7568">MSGESLRDKQKRIRLEDITANVSDEGSYSGREKKQENSHLDDANREWRRFYEVIKEITSDMRY</sequence>
<keyword evidence="3" id="KW-1185">Reference proteome</keyword>
<proteinExistence type="predicted"/>